<evidence type="ECO:0000313" key="3">
    <source>
        <dbReference type="Proteomes" id="UP000249016"/>
    </source>
</evidence>
<comment type="caution">
    <text evidence="2">The sequence shown here is derived from an EMBL/GenBank/DDBJ whole genome shotgun (WGS) entry which is preliminary data.</text>
</comment>
<feature type="region of interest" description="Disordered" evidence="1">
    <location>
        <begin position="73"/>
        <end position="135"/>
    </location>
</feature>
<accession>A0A327NVB1</accession>
<evidence type="ECO:0000313" key="2">
    <source>
        <dbReference type="EMBL" id="RAI78533.1"/>
    </source>
</evidence>
<sequence>MNENVFHENAGRFLNTKETQSMKEAYRSSQLARGHKEGDYTRSEFFGVNRINELFKQPGCVGIRVHYANRWEDETGKPTEAGKGKLNPRVLLTGVDARGRDLPLPGGLKDDGGDGSGGGTVGDGYTCPQHCGNSN</sequence>
<proteinExistence type="predicted"/>
<organism evidence="2 3">
    <name type="scientific">Spirosoma telluris</name>
    <dbReference type="NCBI Taxonomy" id="2183553"/>
    <lineage>
        <taxon>Bacteria</taxon>
        <taxon>Pseudomonadati</taxon>
        <taxon>Bacteroidota</taxon>
        <taxon>Cytophagia</taxon>
        <taxon>Cytophagales</taxon>
        <taxon>Cytophagaceae</taxon>
        <taxon>Spirosoma</taxon>
    </lineage>
</organism>
<dbReference type="RefSeq" id="WP_111350438.1">
    <property type="nucleotide sequence ID" value="NZ_QLII01000001.1"/>
</dbReference>
<reference evidence="2 3" key="1">
    <citation type="submission" date="2018-06" db="EMBL/GenBank/DDBJ databases">
        <title>Spirosoma sp. HMF3257 Genome sequencing and assembly.</title>
        <authorList>
            <person name="Kang H."/>
            <person name="Cha I."/>
            <person name="Kim H."/>
            <person name="Kang J."/>
            <person name="Joh K."/>
        </authorList>
    </citation>
    <scope>NUCLEOTIDE SEQUENCE [LARGE SCALE GENOMIC DNA]</scope>
    <source>
        <strain evidence="2 3">HMF3257</strain>
    </source>
</reference>
<gene>
    <name evidence="2" type="ORF">HMF3257_20625</name>
</gene>
<dbReference type="EMBL" id="QLII01000001">
    <property type="protein sequence ID" value="RAI78533.1"/>
    <property type="molecule type" value="Genomic_DNA"/>
</dbReference>
<dbReference type="Proteomes" id="UP000249016">
    <property type="component" value="Unassembled WGS sequence"/>
</dbReference>
<name>A0A327NVB1_9BACT</name>
<keyword evidence="3" id="KW-1185">Reference proteome</keyword>
<dbReference type="OrthoDB" id="661524at2"/>
<protein>
    <submittedName>
        <fullName evidence="2">Uncharacterized protein</fullName>
    </submittedName>
</protein>
<feature type="compositionally biased region" description="Basic and acidic residues" evidence="1">
    <location>
        <begin position="73"/>
        <end position="83"/>
    </location>
</feature>
<evidence type="ECO:0000256" key="1">
    <source>
        <dbReference type="SAM" id="MobiDB-lite"/>
    </source>
</evidence>
<dbReference type="AlphaFoldDB" id="A0A327NVB1"/>